<organism evidence="2 3">
    <name type="scientific">Coniosporium apollinis (strain CBS 100218)</name>
    <name type="common">Rock-inhabiting black yeast</name>
    <dbReference type="NCBI Taxonomy" id="1168221"/>
    <lineage>
        <taxon>Eukaryota</taxon>
        <taxon>Fungi</taxon>
        <taxon>Dikarya</taxon>
        <taxon>Ascomycota</taxon>
        <taxon>Pezizomycotina</taxon>
        <taxon>Dothideomycetes</taxon>
        <taxon>Dothideomycetes incertae sedis</taxon>
        <taxon>Coniosporium</taxon>
    </lineage>
</organism>
<dbReference type="OrthoDB" id="428260at2759"/>
<dbReference type="EMBL" id="JH767559">
    <property type="protein sequence ID" value="EON62562.1"/>
    <property type="molecule type" value="Genomic_DNA"/>
</dbReference>
<dbReference type="InterPro" id="IPR001466">
    <property type="entry name" value="Beta-lactam-related"/>
</dbReference>
<keyword evidence="3" id="KW-1185">Reference proteome</keyword>
<evidence type="ECO:0000313" key="2">
    <source>
        <dbReference type="EMBL" id="EON62562.1"/>
    </source>
</evidence>
<dbReference type="InterPro" id="IPR050789">
    <property type="entry name" value="Diverse_Enzym_Activities"/>
</dbReference>
<evidence type="ECO:0000313" key="3">
    <source>
        <dbReference type="Proteomes" id="UP000016924"/>
    </source>
</evidence>
<dbReference type="HOGENOM" id="CLU_020027_11_1_1"/>
<dbReference type="Pfam" id="PF00144">
    <property type="entry name" value="Beta-lactamase"/>
    <property type="match status" value="1"/>
</dbReference>
<accession>R7YKX7</accession>
<dbReference type="InterPro" id="IPR012338">
    <property type="entry name" value="Beta-lactam/transpept-like"/>
</dbReference>
<dbReference type="PANTHER" id="PTHR43283:SF3">
    <property type="entry name" value="BETA-LACTAMASE FAMILY PROTEIN (AFU_ORTHOLOGUE AFUA_5G07500)"/>
    <property type="match status" value="1"/>
</dbReference>
<dbReference type="STRING" id="1168221.R7YKX7"/>
<dbReference type="Proteomes" id="UP000016924">
    <property type="component" value="Unassembled WGS sequence"/>
</dbReference>
<dbReference type="PANTHER" id="PTHR43283">
    <property type="entry name" value="BETA-LACTAMASE-RELATED"/>
    <property type="match status" value="1"/>
</dbReference>
<dbReference type="OMA" id="DKACEDQ"/>
<dbReference type="RefSeq" id="XP_007777879.1">
    <property type="nucleotide sequence ID" value="XM_007779689.1"/>
</dbReference>
<proteinExistence type="predicted"/>
<reference evidence="3" key="1">
    <citation type="submission" date="2012-06" db="EMBL/GenBank/DDBJ databases">
        <title>The genome sequence of Coniosporium apollinis CBS 100218.</title>
        <authorList>
            <consortium name="The Broad Institute Genome Sequencing Platform"/>
            <person name="Cuomo C."/>
            <person name="Gorbushina A."/>
            <person name="Noack S."/>
            <person name="Walker B."/>
            <person name="Young S.K."/>
            <person name="Zeng Q."/>
            <person name="Gargeya S."/>
            <person name="Fitzgerald M."/>
            <person name="Haas B."/>
            <person name="Abouelleil A."/>
            <person name="Alvarado L."/>
            <person name="Arachchi H.M."/>
            <person name="Berlin A.M."/>
            <person name="Chapman S.B."/>
            <person name="Goldberg J."/>
            <person name="Griggs A."/>
            <person name="Gujja S."/>
            <person name="Hansen M."/>
            <person name="Howarth C."/>
            <person name="Imamovic A."/>
            <person name="Larimer J."/>
            <person name="McCowan C."/>
            <person name="Montmayeur A."/>
            <person name="Murphy C."/>
            <person name="Neiman D."/>
            <person name="Pearson M."/>
            <person name="Priest M."/>
            <person name="Roberts A."/>
            <person name="Saif S."/>
            <person name="Shea T."/>
            <person name="Sisk P."/>
            <person name="Sykes S."/>
            <person name="Wortman J."/>
            <person name="Nusbaum C."/>
            <person name="Birren B."/>
        </authorList>
    </citation>
    <scope>NUCLEOTIDE SEQUENCE [LARGE SCALE GENOMIC DNA]</scope>
    <source>
        <strain evidence="3">CBS 100218</strain>
    </source>
</reference>
<name>R7YKX7_CONA1</name>
<dbReference type="AlphaFoldDB" id="R7YKX7"/>
<dbReference type="Gene3D" id="3.40.710.10">
    <property type="entry name" value="DD-peptidase/beta-lactamase superfamily"/>
    <property type="match status" value="1"/>
</dbReference>
<dbReference type="eggNOG" id="ENOG502QQGR">
    <property type="taxonomic scope" value="Eukaryota"/>
</dbReference>
<sequence length="413" mass="45531">MASSQATQAVQSSLDSVTGNPETGIAGLVFVSVDKNGDTLAAAASGNRGLNSKEPMTLDTVFWIASCTKMITGIACMQLVEQGKLSLDDPSAVYKLAPELEKVQCLDEQGKLVDRKGDITLRMLLSHTAGFGYTFFNERLRDFGRPIGLEEFTGDAKDLLKMPLVNQPGDRWEYGINIDWAGILVERASGMKLNAYFLKNIFEPLGLKNITMFPNEEMKSQLASMHQRWGSGKLEERDHLYRRPLMAETEEEQDRIFNSGGAGCFAKPAEYCQILATLLNNGTHPKSGAQILKKETVDTMFENQIPQFPDFARQGIPAAKPDQTNPAPELLPQEGNPPQGWGLTFFLTSTELGMTGRAPNSAWWAGLANLFWWADREKGVAGMIASQVLPFGELQVMGQWFACEKAVYDSLKS</sequence>
<dbReference type="SUPFAM" id="SSF56601">
    <property type="entry name" value="beta-lactamase/transpeptidase-like"/>
    <property type="match status" value="1"/>
</dbReference>
<gene>
    <name evidence="2" type="ORF">W97_01786</name>
</gene>
<protein>
    <submittedName>
        <fullName evidence="2">Beta-lactamase</fullName>
    </submittedName>
</protein>
<dbReference type="GeneID" id="19899097"/>
<feature type="domain" description="Beta-lactamase-related" evidence="1">
    <location>
        <begin position="24"/>
        <end position="390"/>
    </location>
</feature>
<evidence type="ECO:0000259" key="1">
    <source>
        <dbReference type="Pfam" id="PF00144"/>
    </source>
</evidence>